<evidence type="ECO:0000313" key="2">
    <source>
        <dbReference type="Proteomes" id="UP001499930"/>
    </source>
</evidence>
<dbReference type="EMBL" id="BAAAWD010000029">
    <property type="protein sequence ID" value="GAA3039651.1"/>
    <property type="molecule type" value="Genomic_DNA"/>
</dbReference>
<accession>A0ABP6LCX8</accession>
<protein>
    <submittedName>
        <fullName evidence="1">Uncharacterized protein</fullName>
    </submittedName>
</protein>
<proteinExistence type="predicted"/>
<dbReference type="Proteomes" id="UP001499930">
    <property type="component" value="Unassembled WGS sequence"/>
</dbReference>
<organism evidence="1 2">
    <name type="scientific">Streptosporangium longisporum</name>
    <dbReference type="NCBI Taxonomy" id="46187"/>
    <lineage>
        <taxon>Bacteria</taxon>
        <taxon>Bacillati</taxon>
        <taxon>Actinomycetota</taxon>
        <taxon>Actinomycetes</taxon>
        <taxon>Streptosporangiales</taxon>
        <taxon>Streptosporangiaceae</taxon>
        <taxon>Streptosporangium</taxon>
    </lineage>
</organism>
<evidence type="ECO:0000313" key="1">
    <source>
        <dbReference type="EMBL" id="GAA3039651.1"/>
    </source>
</evidence>
<gene>
    <name evidence="1" type="ORF">GCM10017559_79970</name>
</gene>
<comment type="caution">
    <text evidence="1">The sequence shown here is derived from an EMBL/GenBank/DDBJ whole genome shotgun (WGS) entry which is preliminary data.</text>
</comment>
<dbReference type="RefSeq" id="WP_344907071.1">
    <property type="nucleotide sequence ID" value="NZ_BAAAWD010000029.1"/>
</dbReference>
<reference evidence="2" key="1">
    <citation type="journal article" date="2019" name="Int. J. Syst. Evol. Microbiol.">
        <title>The Global Catalogue of Microorganisms (GCM) 10K type strain sequencing project: providing services to taxonomists for standard genome sequencing and annotation.</title>
        <authorList>
            <consortium name="The Broad Institute Genomics Platform"/>
            <consortium name="The Broad Institute Genome Sequencing Center for Infectious Disease"/>
            <person name="Wu L."/>
            <person name="Ma J."/>
        </authorList>
    </citation>
    <scope>NUCLEOTIDE SEQUENCE [LARGE SCALE GENOMIC DNA]</scope>
    <source>
        <strain evidence="2">JCM 3106</strain>
    </source>
</reference>
<name>A0ABP6LCX8_9ACTN</name>
<keyword evidence="2" id="KW-1185">Reference proteome</keyword>
<sequence>MHGCPSPTYAESPGGDTIHFEILIPDPGDPTDSWEVGTTWAPGDDGRWRFAHGGARSFKRQHEPLVLLASWDEVRAFLAAPAYPTLDPDPQQLIDQLVAHIRQLHQEYDQARDRGSMHGMELVSKEIQGVQIALGRTLAWRDGQPKEHHTSAFNRGRDYMYVHAPASA</sequence>